<dbReference type="Proteomes" id="UP000283269">
    <property type="component" value="Unassembled WGS sequence"/>
</dbReference>
<feature type="region of interest" description="Disordered" evidence="1">
    <location>
        <begin position="45"/>
        <end position="65"/>
    </location>
</feature>
<evidence type="ECO:0000313" key="3">
    <source>
        <dbReference type="Proteomes" id="UP000283269"/>
    </source>
</evidence>
<dbReference type="InParanoid" id="A0A409X424"/>
<evidence type="ECO:0000313" key="2">
    <source>
        <dbReference type="EMBL" id="PPQ85508.1"/>
    </source>
</evidence>
<organism evidence="2 3">
    <name type="scientific">Psilocybe cyanescens</name>
    <dbReference type="NCBI Taxonomy" id="93625"/>
    <lineage>
        <taxon>Eukaryota</taxon>
        <taxon>Fungi</taxon>
        <taxon>Dikarya</taxon>
        <taxon>Basidiomycota</taxon>
        <taxon>Agaricomycotina</taxon>
        <taxon>Agaricomycetes</taxon>
        <taxon>Agaricomycetidae</taxon>
        <taxon>Agaricales</taxon>
        <taxon>Agaricineae</taxon>
        <taxon>Strophariaceae</taxon>
        <taxon>Psilocybe</taxon>
    </lineage>
</organism>
<dbReference type="OrthoDB" id="10681150at2759"/>
<feature type="compositionally biased region" description="Polar residues" evidence="1">
    <location>
        <begin position="98"/>
        <end position="108"/>
    </location>
</feature>
<feature type="region of interest" description="Disordered" evidence="1">
    <location>
        <begin position="257"/>
        <end position="278"/>
    </location>
</feature>
<feature type="region of interest" description="Disordered" evidence="1">
    <location>
        <begin position="190"/>
        <end position="223"/>
    </location>
</feature>
<keyword evidence="3" id="KW-1185">Reference proteome</keyword>
<proteinExistence type="predicted"/>
<name>A0A409X424_PSICY</name>
<reference evidence="2 3" key="1">
    <citation type="journal article" date="2018" name="Evol. Lett.">
        <title>Horizontal gene cluster transfer increased hallucinogenic mushroom diversity.</title>
        <authorList>
            <person name="Reynolds H.T."/>
            <person name="Vijayakumar V."/>
            <person name="Gluck-Thaler E."/>
            <person name="Korotkin H.B."/>
            <person name="Matheny P.B."/>
            <person name="Slot J.C."/>
        </authorList>
    </citation>
    <scope>NUCLEOTIDE SEQUENCE [LARGE SCALE GENOMIC DNA]</scope>
    <source>
        <strain evidence="2 3">2631</strain>
    </source>
</reference>
<accession>A0A409X424</accession>
<evidence type="ECO:0000256" key="1">
    <source>
        <dbReference type="SAM" id="MobiDB-lite"/>
    </source>
</evidence>
<feature type="region of interest" description="Disordered" evidence="1">
    <location>
        <begin position="98"/>
        <end position="143"/>
    </location>
</feature>
<protein>
    <submittedName>
        <fullName evidence="2">Uncharacterized protein</fullName>
    </submittedName>
</protein>
<dbReference type="AlphaFoldDB" id="A0A409X424"/>
<gene>
    <name evidence="2" type="ORF">CVT25_006588</name>
</gene>
<sequence length="435" mass="49884">MNAMHPHEMIIFRPPPELKFKELNMVTGTKYDIDAEEKAQPPADLKIPRIPFTGFRNPMTPTSFPRMKKKDIALQIPPEPKPHSKFRDPLTPHIYATKTTAEIRNFSNPHPRKRHLRSRSQPQPSRKYDSEAEKRKLAAAERERRWERWELADKKRLAKEREKEREKQAQMEARIGTLSLLDLNLDNTIHHRRPSSDVEDPVDTGNPSQPQHHVPSQLHARPQHQYHIPPQLQAPPQFQNRTAEHLSLQGLNLNNTHHVHHHTQPGPASDSDSEEPADIGNSYQYQYLIQSQLQAQFRGRTAELARLISTYNRARKCVWDRQRCKVGMYGYNCFSVIRSGDDAVDPASPSPSFSSSSEGMDADALAKAVFTLDRDIASLRRLRVDYIGAHMLECHGLECRERDKSLIACRACAVANVSPTYVSMEALPEHLNTYH</sequence>
<comment type="caution">
    <text evidence="2">The sequence shown here is derived from an EMBL/GenBank/DDBJ whole genome shotgun (WGS) entry which is preliminary data.</text>
</comment>
<dbReference type="EMBL" id="NHYD01002702">
    <property type="protein sequence ID" value="PPQ85508.1"/>
    <property type="molecule type" value="Genomic_DNA"/>
</dbReference>
<feature type="compositionally biased region" description="Basic and acidic residues" evidence="1">
    <location>
        <begin position="126"/>
        <end position="143"/>
    </location>
</feature>